<dbReference type="NCBIfam" id="TIGR01549">
    <property type="entry name" value="HAD-SF-IA-v1"/>
    <property type="match status" value="1"/>
</dbReference>
<name>A0A2L2XD93_9FIRM</name>
<dbReference type="SUPFAM" id="SSF56784">
    <property type="entry name" value="HAD-like"/>
    <property type="match status" value="1"/>
</dbReference>
<organism evidence="1 2">
    <name type="scientific">Desulfocucumis palustris</name>
    <dbReference type="NCBI Taxonomy" id="1898651"/>
    <lineage>
        <taxon>Bacteria</taxon>
        <taxon>Bacillati</taxon>
        <taxon>Bacillota</taxon>
        <taxon>Clostridia</taxon>
        <taxon>Eubacteriales</taxon>
        <taxon>Desulfocucumaceae</taxon>
        <taxon>Desulfocucumis</taxon>
    </lineage>
</organism>
<gene>
    <name evidence="1" type="ORF">DCCM_3320</name>
</gene>
<dbReference type="InterPro" id="IPR006549">
    <property type="entry name" value="HAD-SF_hydro_IIIA"/>
</dbReference>
<dbReference type="NCBIfam" id="TIGR01662">
    <property type="entry name" value="HAD-SF-IIIA"/>
    <property type="match status" value="1"/>
</dbReference>
<dbReference type="RefSeq" id="WP_104372497.1">
    <property type="nucleotide sequence ID" value="NZ_BFAV01000130.1"/>
</dbReference>
<dbReference type="NCBIfam" id="TIGR01668">
    <property type="entry name" value="YqeG_hyp_ppase"/>
    <property type="match status" value="1"/>
</dbReference>
<accession>A0A2L2XD93</accession>
<evidence type="ECO:0000313" key="2">
    <source>
        <dbReference type="Proteomes" id="UP000239549"/>
    </source>
</evidence>
<dbReference type="InterPro" id="IPR023214">
    <property type="entry name" value="HAD_sf"/>
</dbReference>
<reference evidence="2" key="1">
    <citation type="submission" date="2018-02" db="EMBL/GenBank/DDBJ databases">
        <title>Genome sequence of Desulfocucumis palustris strain NAW-5.</title>
        <authorList>
            <person name="Watanabe M."/>
            <person name="Kojima H."/>
            <person name="Fukui M."/>
        </authorList>
    </citation>
    <scope>NUCLEOTIDE SEQUENCE [LARGE SCALE GENOMIC DNA]</scope>
    <source>
        <strain evidence="2">NAW-5</strain>
    </source>
</reference>
<dbReference type="AlphaFoldDB" id="A0A2L2XD93"/>
<protein>
    <submittedName>
        <fullName evidence="1">Hydrolase</fullName>
    </submittedName>
</protein>
<dbReference type="Pfam" id="PF13242">
    <property type="entry name" value="Hydrolase_like"/>
    <property type="match status" value="1"/>
</dbReference>
<dbReference type="EMBL" id="BFAV01000130">
    <property type="protein sequence ID" value="GBF34208.1"/>
    <property type="molecule type" value="Genomic_DNA"/>
</dbReference>
<sequence length="174" mass="19652">MFRKLLYPNLYVGSVHHIDIDSLAVMGIRGLLFDLDNTVVPRDVDDFSAEIKDWFGRLEARGFKMCFVSNNGPRRLQNLTGALGLPFVCRAVKPRKKPFLKAMETIGTSQKETAVIGDQIFTDILGGNRLGLFTILVTPMPGKEYWATELINRRLERFIIKRLKRNPPAGCGEV</sequence>
<comment type="caution">
    <text evidence="1">The sequence shown here is derived from an EMBL/GenBank/DDBJ whole genome shotgun (WGS) entry which is preliminary data.</text>
</comment>
<dbReference type="InterPro" id="IPR006439">
    <property type="entry name" value="HAD-SF_hydro_IA"/>
</dbReference>
<proteinExistence type="predicted"/>
<dbReference type="OrthoDB" id="9787572at2"/>
<dbReference type="Gene3D" id="3.40.50.1000">
    <property type="entry name" value="HAD superfamily/HAD-like"/>
    <property type="match status" value="1"/>
</dbReference>
<dbReference type="CDD" id="cd16416">
    <property type="entry name" value="HAD_BsYqeG-like"/>
    <property type="match status" value="1"/>
</dbReference>
<dbReference type="Proteomes" id="UP000239549">
    <property type="component" value="Unassembled WGS sequence"/>
</dbReference>
<dbReference type="GO" id="GO:0008962">
    <property type="term" value="F:phosphatidylglycerophosphatase activity"/>
    <property type="evidence" value="ECO:0007669"/>
    <property type="project" value="InterPro"/>
</dbReference>
<evidence type="ECO:0000313" key="1">
    <source>
        <dbReference type="EMBL" id="GBF34208.1"/>
    </source>
</evidence>
<dbReference type="InterPro" id="IPR010021">
    <property type="entry name" value="PGPP1/Gep4"/>
</dbReference>
<keyword evidence="2" id="KW-1185">Reference proteome</keyword>
<dbReference type="InterPro" id="IPR036412">
    <property type="entry name" value="HAD-like_sf"/>
</dbReference>
<keyword evidence="1" id="KW-0378">Hydrolase</keyword>